<proteinExistence type="predicted"/>
<dbReference type="GO" id="GO:0000287">
    <property type="term" value="F:magnesium ion binding"/>
    <property type="evidence" value="ECO:0007669"/>
    <property type="project" value="UniProtKB-ARBA"/>
</dbReference>
<keyword evidence="5" id="KW-0670">Pyruvate</keyword>
<dbReference type="SUPFAM" id="SSF52518">
    <property type="entry name" value="Thiamin diphosphate-binding fold (THDP-binding)"/>
    <property type="match status" value="2"/>
</dbReference>
<feature type="region of interest" description="Disordered" evidence="2">
    <location>
        <begin position="926"/>
        <end position="956"/>
    </location>
</feature>
<dbReference type="InterPro" id="IPR002880">
    <property type="entry name" value="Pyrv_Fd/Flavodoxin_OxRdtase_N"/>
</dbReference>
<evidence type="ECO:0000256" key="1">
    <source>
        <dbReference type="ARBA" id="ARBA00023002"/>
    </source>
</evidence>
<dbReference type="EMBL" id="RPFW01000005">
    <property type="protein sequence ID" value="TVZ02552.1"/>
    <property type="molecule type" value="Genomic_DNA"/>
</dbReference>
<dbReference type="Pfam" id="PF01558">
    <property type="entry name" value="POR"/>
    <property type="match status" value="1"/>
</dbReference>
<evidence type="ECO:0000256" key="2">
    <source>
        <dbReference type="SAM" id="MobiDB-lite"/>
    </source>
</evidence>
<dbReference type="Proteomes" id="UP000460272">
    <property type="component" value="Unassembled WGS sequence"/>
</dbReference>
<dbReference type="NCBIfam" id="NF009588">
    <property type="entry name" value="PRK13029.1"/>
    <property type="match status" value="1"/>
</dbReference>
<keyword evidence="6" id="KW-1185">Reference proteome</keyword>
<evidence type="ECO:0000313" key="6">
    <source>
        <dbReference type="Proteomes" id="UP000460272"/>
    </source>
</evidence>
<gene>
    <name evidence="5" type="ORF">EAS64_27620</name>
</gene>
<organism evidence="5 6">
    <name type="scientific">Trebonia kvetii</name>
    <dbReference type="NCBI Taxonomy" id="2480626"/>
    <lineage>
        <taxon>Bacteria</taxon>
        <taxon>Bacillati</taxon>
        <taxon>Actinomycetota</taxon>
        <taxon>Actinomycetes</taxon>
        <taxon>Streptosporangiales</taxon>
        <taxon>Treboniaceae</taxon>
        <taxon>Trebonia</taxon>
    </lineage>
</organism>
<dbReference type="PANTHER" id="PTHR48084">
    <property type="entry name" value="2-OXOGLUTARATE OXIDOREDUCTASE SUBUNIT KORB-RELATED"/>
    <property type="match status" value="1"/>
</dbReference>
<feature type="domain" description="Pyruvate/ketoisovalerate oxidoreductase catalytic" evidence="3">
    <location>
        <begin position="734"/>
        <end position="920"/>
    </location>
</feature>
<dbReference type="SUPFAM" id="SSF53323">
    <property type="entry name" value="Pyruvate-ferredoxin oxidoreductase, PFOR, domain III"/>
    <property type="match status" value="1"/>
</dbReference>
<dbReference type="OrthoDB" id="9803617at2"/>
<evidence type="ECO:0000259" key="4">
    <source>
        <dbReference type="Pfam" id="PF20169"/>
    </source>
</evidence>
<name>A0A6P2BTZ1_9ACTN</name>
<dbReference type="AlphaFoldDB" id="A0A6P2BTZ1"/>
<dbReference type="InterPro" id="IPR046667">
    <property type="entry name" value="DUF6537"/>
</dbReference>
<evidence type="ECO:0000313" key="5">
    <source>
        <dbReference type="EMBL" id="TVZ02552.1"/>
    </source>
</evidence>
<dbReference type="InterPro" id="IPR029061">
    <property type="entry name" value="THDP-binding"/>
</dbReference>
<comment type="caution">
    <text evidence="5">The sequence shown here is derived from an EMBL/GenBank/DDBJ whole genome shotgun (WGS) entry which is preliminary data.</text>
</comment>
<evidence type="ECO:0000259" key="3">
    <source>
        <dbReference type="Pfam" id="PF01558"/>
    </source>
</evidence>
<protein>
    <submittedName>
        <fullName evidence="5">Indolepyruvate ferredoxin oxidoreductase family protein</fullName>
    </submittedName>
</protein>
<dbReference type="Gene3D" id="3.40.50.970">
    <property type="match status" value="1"/>
</dbReference>
<dbReference type="InterPro" id="IPR009014">
    <property type="entry name" value="Transketo_C/PFOR_II"/>
</dbReference>
<feature type="domain" description="DUF6537" evidence="4">
    <location>
        <begin position="969"/>
        <end position="1161"/>
    </location>
</feature>
<dbReference type="InterPro" id="IPR051457">
    <property type="entry name" value="2-oxoacid:Fd_oxidoreductase"/>
</dbReference>
<dbReference type="CDD" id="cd07034">
    <property type="entry name" value="TPP_PYR_PFOR_IOR-alpha_like"/>
    <property type="match status" value="1"/>
</dbReference>
<dbReference type="InterPro" id="IPR002869">
    <property type="entry name" value="Pyrv_flavodox_OxRed_cen"/>
</dbReference>
<dbReference type="NCBIfam" id="NF009589">
    <property type="entry name" value="PRK13030.1"/>
    <property type="match status" value="1"/>
</dbReference>
<dbReference type="InterPro" id="IPR019752">
    <property type="entry name" value="Pyrv/ketoisovalerate_OxRed_cat"/>
</dbReference>
<dbReference type="Gene3D" id="3.40.920.10">
    <property type="entry name" value="Pyruvate-ferredoxin oxidoreductase, PFOR, domain III"/>
    <property type="match status" value="1"/>
</dbReference>
<feature type="compositionally biased region" description="Low complexity" evidence="2">
    <location>
        <begin position="940"/>
        <end position="956"/>
    </location>
</feature>
<reference evidence="5 6" key="1">
    <citation type="submission" date="2018-11" db="EMBL/GenBank/DDBJ databases">
        <title>Trebonia kvetii gen.nov., sp.nov., a novel acidophilic actinobacterium, and proposal of the new actinobacterial family Treboniaceae fam. nov.</title>
        <authorList>
            <person name="Rapoport D."/>
            <person name="Sagova-Mareckova M."/>
            <person name="Sedlacek I."/>
            <person name="Provaznik J."/>
            <person name="Kralova S."/>
            <person name="Pavlinic D."/>
            <person name="Benes V."/>
            <person name="Kopecky J."/>
        </authorList>
    </citation>
    <scope>NUCLEOTIDE SEQUENCE [LARGE SCALE GENOMIC DNA]</scope>
    <source>
        <strain evidence="5 6">15Tr583</strain>
    </source>
</reference>
<dbReference type="PANTHER" id="PTHR48084:SF3">
    <property type="entry name" value="SUBUNIT OF PYRUVATE:FLAVODOXIN OXIDOREDUCTASE"/>
    <property type="match status" value="1"/>
</dbReference>
<dbReference type="RefSeq" id="WP_145857675.1">
    <property type="nucleotide sequence ID" value="NZ_RPFW01000005.1"/>
</dbReference>
<dbReference type="Pfam" id="PF20169">
    <property type="entry name" value="DUF6537"/>
    <property type="match status" value="1"/>
</dbReference>
<dbReference type="GO" id="GO:0016903">
    <property type="term" value="F:oxidoreductase activity, acting on the aldehyde or oxo group of donors"/>
    <property type="evidence" value="ECO:0007669"/>
    <property type="project" value="InterPro"/>
</dbReference>
<accession>A0A6P2BTZ1</accession>
<sequence length="1164" mass="123425">MVIIGDKGAKAELTKAELTKTEPRSFSLDDSYRPSEGGTSAYLTGVRAIVRLLLDQRRHDKAAGRDTRAFVSGYEGSPLAGLDLELGRQPALLADHGIVFSPGLNEEAAAMAVQGTQLASVTRGARHDGVTGVWYGKAPGLDRASDALRHANLMGTHHSGGALALVGDDPAAKSSTVPSGSEFTLADLAIPTLYPADPAEIVELGLHAIALSRAAGTWSALKIVTAVADGAMSAELGGFDSVLPDMLIDGKPWRHTVSGHLLQPTVGILERDLYGARLEIARRYAAANRLNRIVLRGGSDEIGLVASGKTWLDLRQALAALNLDDDALRLRGIRLLKLGMVWPLEPRIVREFASGLREIVVVEERRPFLETAIKDLLYGMQGAPAVHGKRGPDGATLLSENGELDSDAIAVALAQRLAVPAPVHRRRTSLTLALTPRTPYFCSGCPHNTSTKPAEGSLVGAGIGCHAMVLLMDDKQVGEVTGLTQMGGEGTQWIGMSPFVDAAHFVQNLGDGTFHHSGSLAVRAAVAAGVNITYKLLHNGTVAMTGGQDAVGALSLPQITRLLAAEGVARIIVTADDPKRYSGVRFPGGVQVWDRGRLDEAQRVLAAVPGVTVLIHDQACAAEKRRKRKRGTLPTPATRVMINERVCEGCGDCGAKSNCLSVQPVDTEFGRKTRIDQSSCNLDFSCVQGDCPAFLEVIPGTLARRQAQALDAAQLPSPPAAGQRDVTLRIAGIGGTGVVTVAQVLAVAAVIAGRHVRGMDQTGLAQKGGAVVSDLRITAEPVAAAGRLSRGECDLYLGADLLVAADESTLKVTDPERTVAIVSTTKVPTGRMVIDTTATFPEVDAVTRKISDSVRSGIWLDARALSEQLFGADQYANMLLVGAAYQSGALPLPAAAIEQAIGLNGVAVEKNVQAFRRGRQLVENPAALAPEPVSKPVGEPASKPNGGSAGGPAPAIPGLGAPAGSELARLAGIRVAELTAYQDEAYAAAYLADVERVRAAETAAAPGSTALAEAVAVNLHKLLAYKDEYEVARLSLGIEDEVRERFGEGARFSWKLHPPVLRALGMRRKITLGPWFKPAFRTLYGMRRLRGTRLDVFGYAHVRRVERALVAEYRQAIDEQLARLAPGTLDRAVEIAGLPDRIRGYEQVKLDSVDTFRRRLNELR</sequence>
<keyword evidence="1" id="KW-0560">Oxidoreductase</keyword>
<dbReference type="SUPFAM" id="SSF52922">
    <property type="entry name" value="TK C-terminal domain-like"/>
    <property type="match status" value="1"/>
</dbReference>